<organism evidence="3 4">
    <name type="scientific">Acidithiobacillus ferrooxidans</name>
    <name type="common">Thiobacillus ferrooxidans</name>
    <dbReference type="NCBI Taxonomy" id="920"/>
    <lineage>
        <taxon>Bacteria</taxon>
        <taxon>Pseudomonadati</taxon>
        <taxon>Pseudomonadota</taxon>
        <taxon>Acidithiobacillia</taxon>
        <taxon>Acidithiobacillales</taxon>
        <taxon>Acidithiobacillaceae</taxon>
        <taxon>Acidithiobacillus</taxon>
    </lineage>
</organism>
<evidence type="ECO:0000313" key="4">
    <source>
        <dbReference type="Proteomes" id="UP000248886"/>
    </source>
</evidence>
<dbReference type="Pfam" id="PF08401">
    <property type="entry name" value="ArdcN"/>
    <property type="match status" value="1"/>
</dbReference>
<proteinExistence type="predicted"/>
<accession>A0A2W1K619</accession>
<dbReference type="InterPro" id="IPR041459">
    <property type="entry name" value="MPTase-PolyVal"/>
</dbReference>
<name>A0A2W1K619_ACIFR</name>
<dbReference type="EMBL" id="QKQP01000001">
    <property type="protein sequence ID" value="PZD82426.1"/>
    <property type="molecule type" value="Genomic_DNA"/>
</dbReference>
<reference evidence="3 4" key="1">
    <citation type="submission" date="2018-06" db="EMBL/GenBank/DDBJ databases">
        <title>Draft sequence of Acidithiobacillus ferrooxidans CCM 4253.</title>
        <authorList>
            <person name="Moya-Beltran A."/>
            <person name="Castro M."/>
            <person name="Covarrubias P.C."/>
            <person name="Issotta F."/>
            <person name="Janiczek O."/>
            <person name="Mandl M."/>
            <person name="Kucera J."/>
            <person name="Quatrini R."/>
        </authorList>
    </citation>
    <scope>NUCLEOTIDE SEQUENCE [LARGE SCALE GENOMIC DNA]</scope>
    <source>
        <strain evidence="3 4">CCM 4253</strain>
    </source>
</reference>
<dbReference type="GO" id="GO:0003697">
    <property type="term" value="F:single-stranded DNA binding"/>
    <property type="evidence" value="ECO:0007669"/>
    <property type="project" value="InterPro"/>
</dbReference>
<feature type="domain" description="Polyvalent protein metallopeptidase" evidence="2">
    <location>
        <begin position="187"/>
        <end position="298"/>
    </location>
</feature>
<feature type="domain" description="N-terminal" evidence="1">
    <location>
        <begin position="9"/>
        <end position="140"/>
    </location>
</feature>
<gene>
    <name evidence="3" type="ORF">DN052_05255</name>
</gene>
<evidence type="ECO:0000259" key="1">
    <source>
        <dbReference type="Pfam" id="PF08401"/>
    </source>
</evidence>
<comment type="caution">
    <text evidence="3">The sequence shown here is derived from an EMBL/GenBank/DDBJ whole genome shotgun (WGS) entry which is preliminary data.</text>
</comment>
<protein>
    <submittedName>
        <fullName evidence="3">DUF1738 domain-containing protein</fullName>
    </submittedName>
</protein>
<dbReference type="OrthoDB" id="784829at2"/>
<evidence type="ECO:0000313" key="3">
    <source>
        <dbReference type="EMBL" id="PZD82426.1"/>
    </source>
</evidence>
<evidence type="ECO:0000259" key="2">
    <source>
        <dbReference type="Pfam" id="PF18818"/>
    </source>
</evidence>
<dbReference type="InterPro" id="IPR013610">
    <property type="entry name" value="ArdC_N"/>
</dbReference>
<dbReference type="AlphaFoldDB" id="A0A2W1K619"/>
<dbReference type="RefSeq" id="WP_054608652.1">
    <property type="nucleotide sequence ID" value="NZ_AP025160.1"/>
</dbReference>
<dbReference type="Pfam" id="PF18818">
    <property type="entry name" value="MPTase-PolyVal"/>
    <property type="match status" value="1"/>
</dbReference>
<sequence>MATDKEKRDIRQEVTGRIVQAIEEGTAPWQCPHECGPRMGPVNAVTGKPYSGGNHIWLSMVAPGADPRWCTFAQAKAAGWMVRKGEHGVPVEVWKSYEKKGEVDFSKRTDQESGALQKAGIADGQEITEQRRFAKTYTVFHASQIDGIPPYEMDPTKTHEFDLHVTGERLFDQNAGSAPILFDTPGAGFYKPVTDRIHLPPRDQFLDAGHLYATAAHEIAHSTMHPSRLNRERYQEWEQGKAADKTLRAREELRAEIASYIISEKTGIPHHPENHESYVTGWVSILKDSKNEIYQAARDAEKIADFVVQQQRLLDISAPEKANQKEVHRITVSPETIALADQIAQAVRSTQVVQQDPLSSAVLHLNPADLIQFRDGNGEQKTGIVLREMDNRDSDKSIFFQYKEITPGQDGKPVIQQAGNSLGVIQKADISVQIPNAVPGIEKLDMQSRGFEKDAARIPGIKSALEYRVVSVMRQNNLTLEKEQAMKTEVSPPEAAQKQIYHKAILTHRTDLKDRILLEPVDPDKPVLEVHNHPRNEISGVLKDFSKSEFILNTQEFGDVRVETHKRVFDGREEELRAALGKPVDIAIDDTGKNLSLAVHQGDGVSIMQDHFQTPLRPVGLMPMMQMNRTDAQALTGKLTHIHDTNIIELKTAKGPLLVFAADPDRAHQSEIKKMVGHKVTISPGEKLHVIDSTPEPAKQKALAR</sequence>
<dbReference type="Proteomes" id="UP000248886">
    <property type="component" value="Unassembled WGS sequence"/>
</dbReference>